<dbReference type="Proteomes" id="UP001375240">
    <property type="component" value="Unassembled WGS sequence"/>
</dbReference>
<sequence>MSAPVLNPGPPMAVGGGPFPLFITFIDRGSQYAIRAAADTGLNLPLLNNVVDLPVGSRNIIWSIPPRGPGDTDAIWNMYFLTGDASIIRLLCRGGPAFEYNSNGASQLIVPKLQNQLPLVGGNGDTWLFLQTGDNAYRVQSKRTGLYWSIPKVRRVKGSGVVQLQPESSSFIQEFQFDVVQFDGENDNRGRGF</sequence>
<keyword evidence="2" id="KW-1185">Reference proteome</keyword>
<evidence type="ECO:0000313" key="2">
    <source>
        <dbReference type="Proteomes" id="UP001375240"/>
    </source>
</evidence>
<comment type="caution">
    <text evidence="1">The sequence shown here is derived from an EMBL/GenBank/DDBJ whole genome shotgun (WGS) entry which is preliminary data.</text>
</comment>
<protein>
    <submittedName>
        <fullName evidence="1">Uncharacterized protein</fullName>
    </submittedName>
</protein>
<name>A0AAV9UM23_9PEZI</name>
<evidence type="ECO:0000313" key="1">
    <source>
        <dbReference type="EMBL" id="KAK6344412.1"/>
    </source>
</evidence>
<dbReference type="EMBL" id="JAVHNQ010000006">
    <property type="protein sequence ID" value="KAK6344412.1"/>
    <property type="molecule type" value="Genomic_DNA"/>
</dbReference>
<gene>
    <name evidence="1" type="ORF">TWF696_008049</name>
</gene>
<proteinExistence type="predicted"/>
<dbReference type="AlphaFoldDB" id="A0AAV9UM23"/>
<accession>A0AAV9UM23</accession>
<organism evidence="1 2">
    <name type="scientific">Orbilia brochopaga</name>
    <dbReference type="NCBI Taxonomy" id="3140254"/>
    <lineage>
        <taxon>Eukaryota</taxon>
        <taxon>Fungi</taxon>
        <taxon>Dikarya</taxon>
        <taxon>Ascomycota</taxon>
        <taxon>Pezizomycotina</taxon>
        <taxon>Orbiliomycetes</taxon>
        <taxon>Orbiliales</taxon>
        <taxon>Orbiliaceae</taxon>
        <taxon>Orbilia</taxon>
    </lineage>
</organism>
<reference evidence="1 2" key="1">
    <citation type="submission" date="2019-10" db="EMBL/GenBank/DDBJ databases">
        <authorList>
            <person name="Palmer J.M."/>
        </authorList>
    </citation>
    <scope>NUCLEOTIDE SEQUENCE [LARGE SCALE GENOMIC DNA]</scope>
    <source>
        <strain evidence="1 2">TWF696</strain>
    </source>
</reference>